<evidence type="ECO:0000256" key="1">
    <source>
        <dbReference type="ARBA" id="ARBA00022729"/>
    </source>
</evidence>
<evidence type="ECO:0000259" key="3">
    <source>
        <dbReference type="Pfam" id="PF12849"/>
    </source>
</evidence>
<sequence length="293" mass="31791">MKNFSFKYAFVALSFFAASFAFAQNPVKIVGSDIVGDKISKEILAQSNLMGAKCVVEMNGSRDGLNDLKAGKADIAIVAILDSDQFPDGLAAVPFAHQIASIIVNSQNPIEEITIPQLRQIFGSTGEQTDTWSNLGLNNTISLRNIYALSTSFLDNIAVELFKSKCLDGENMSDSVDIKENLEQVVNVIKSTTNAIAIVNVAPNNPGIKALAVAQGGAKPHPFKPTSENIQNGDYPLALHFYLVFDKKNVKRLRPVLQMLLSDNIANGIDKGDLVSAPKNFRKSYSLELDISK</sequence>
<feature type="signal peptide" evidence="2">
    <location>
        <begin position="1"/>
        <end position="23"/>
    </location>
</feature>
<dbReference type="RefSeq" id="WP_370396479.1">
    <property type="nucleotide sequence ID" value="NZ_JALBUT010000002.1"/>
</dbReference>
<dbReference type="InterPro" id="IPR024370">
    <property type="entry name" value="PBP_domain"/>
</dbReference>
<dbReference type="EMBL" id="JALBUT010000002">
    <property type="protein sequence ID" value="MDX8415034.1"/>
    <property type="molecule type" value="Genomic_DNA"/>
</dbReference>
<proteinExistence type="predicted"/>
<dbReference type="PANTHER" id="PTHR30570:SF1">
    <property type="entry name" value="PHOSPHATE-BINDING PROTEIN PSTS"/>
    <property type="match status" value="1"/>
</dbReference>
<reference evidence="4 5" key="1">
    <citation type="submission" date="2022-03" db="EMBL/GenBank/DDBJ databases">
        <title>Novel taxa within the pig intestine.</title>
        <authorList>
            <person name="Wylensek D."/>
            <person name="Bishof K."/>
            <person name="Afrizal A."/>
            <person name="Clavel T."/>
        </authorList>
    </citation>
    <scope>NUCLEOTIDE SEQUENCE [LARGE SCALE GENOMIC DNA]</scope>
    <source>
        <strain evidence="4 5">CLA-KB-P66</strain>
    </source>
</reference>
<keyword evidence="5" id="KW-1185">Reference proteome</keyword>
<dbReference type="Pfam" id="PF12849">
    <property type="entry name" value="PBP_like_2"/>
    <property type="match status" value="1"/>
</dbReference>
<name>A0ABU4WHY3_9BACT</name>
<keyword evidence="1 2" id="KW-0732">Signal</keyword>
<dbReference type="Proteomes" id="UP001275932">
    <property type="component" value="Unassembled WGS sequence"/>
</dbReference>
<evidence type="ECO:0000313" key="5">
    <source>
        <dbReference type="Proteomes" id="UP001275932"/>
    </source>
</evidence>
<feature type="chain" id="PRO_5046668455" evidence="2">
    <location>
        <begin position="24"/>
        <end position="293"/>
    </location>
</feature>
<dbReference type="InterPro" id="IPR050811">
    <property type="entry name" value="Phosphate_ABC_transporter"/>
</dbReference>
<dbReference type="PANTHER" id="PTHR30570">
    <property type="entry name" value="PERIPLASMIC PHOSPHATE BINDING COMPONENT OF PHOSPHATE ABC TRANSPORTER"/>
    <property type="match status" value="1"/>
</dbReference>
<dbReference type="SUPFAM" id="SSF53850">
    <property type="entry name" value="Periplasmic binding protein-like II"/>
    <property type="match status" value="1"/>
</dbReference>
<organism evidence="4 5">
    <name type="scientific">Intestinicryptomonas porci</name>
    <dbReference type="NCBI Taxonomy" id="2926320"/>
    <lineage>
        <taxon>Bacteria</taxon>
        <taxon>Pseudomonadati</taxon>
        <taxon>Verrucomicrobiota</taxon>
        <taxon>Opitutia</taxon>
        <taxon>Opitutales</taxon>
        <taxon>Intestinicryptomonaceae</taxon>
        <taxon>Intestinicryptomonas</taxon>
    </lineage>
</organism>
<protein>
    <submittedName>
        <fullName evidence="4">Substrate-binding domain-containing protein</fullName>
    </submittedName>
</protein>
<gene>
    <name evidence="4" type="ORF">MOX91_02405</name>
</gene>
<accession>A0ABU4WHY3</accession>
<feature type="domain" description="PBP" evidence="3">
    <location>
        <begin position="26"/>
        <end position="249"/>
    </location>
</feature>
<comment type="caution">
    <text evidence="4">The sequence shown here is derived from an EMBL/GenBank/DDBJ whole genome shotgun (WGS) entry which is preliminary data.</text>
</comment>
<dbReference type="Gene3D" id="3.40.190.10">
    <property type="entry name" value="Periplasmic binding protein-like II"/>
    <property type="match status" value="2"/>
</dbReference>
<evidence type="ECO:0000256" key="2">
    <source>
        <dbReference type="SAM" id="SignalP"/>
    </source>
</evidence>
<evidence type="ECO:0000313" key="4">
    <source>
        <dbReference type="EMBL" id="MDX8415034.1"/>
    </source>
</evidence>